<keyword evidence="2" id="KW-0436">Ligase</keyword>
<feature type="binding site" evidence="10">
    <location>
        <begin position="141"/>
        <end position="145"/>
    </location>
    <ligand>
        <name>GMP</name>
        <dbReference type="ChEBI" id="CHEBI:58115"/>
    </ligand>
</feature>
<dbReference type="GO" id="GO:0006396">
    <property type="term" value="P:RNA processing"/>
    <property type="evidence" value="ECO:0007669"/>
    <property type="project" value="InterPro"/>
</dbReference>
<evidence type="ECO:0000256" key="9">
    <source>
        <dbReference type="PIRSR" id="PIRSR601233-1"/>
    </source>
</evidence>
<dbReference type="EMBL" id="WAJR01000016">
    <property type="protein sequence ID" value="KAB1640213.1"/>
    <property type="molecule type" value="Genomic_DNA"/>
</dbReference>
<dbReference type="GO" id="GO:0170057">
    <property type="term" value="F:RNA ligase (GTP) activity"/>
    <property type="evidence" value="ECO:0007669"/>
    <property type="project" value="UniProtKB-EC"/>
</dbReference>
<evidence type="ECO:0000256" key="3">
    <source>
        <dbReference type="ARBA" id="ARBA00022723"/>
    </source>
</evidence>
<feature type="active site" description="GMP-histidine intermediate" evidence="9">
    <location>
        <position position="328"/>
    </location>
</feature>
<dbReference type="GO" id="GO:0030145">
    <property type="term" value="F:manganese ion binding"/>
    <property type="evidence" value="ECO:0007669"/>
    <property type="project" value="TreeGrafter"/>
</dbReference>
<proteinExistence type="predicted"/>
<keyword evidence="13" id="KW-1185">Reference proteome</keyword>
<feature type="binding site" evidence="11">
    <location>
        <position position="72"/>
    </location>
    <ligand>
        <name>Mn(2+)</name>
        <dbReference type="ChEBI" id="CHEBI:29035"/>
        <label>1</label>
    </ligand>
</feature>
<keyword evidence="4 10" id="KW-0547">Nucleotide-binding</keyword>
<dbReference type="PANTHER" id="PTHR43749:SF2">
    <property type="entry name" value="RNA-SPLICING LIGASE RTCB"/>
    <property type="match status" value="1"/>
</dbReference>
<protein>
    <recommendedName>
        <fullName evidence="1">3'-phosphate/5'-hydroxy nucleic acid ligase</fullName>
        <ecNumber evidence="1">6.5.1.8</ecNumber>
    </recommendedName>
</protein>
<feature type="binding site" evidence="11">
    <location>
        <position position="159"/>
    </location>
    <ligand>
        <name>Mn(2+)</name>
        <dbReference type="ChEBI" id="CHEBI:29035"/>
        <label>2</label>
    </ligand>
</feature>
<dbReference type="InterPro" id="IPR001233">
    <property type="entry name" value="RtcB"/>
</dbReference>
<dbReference type="EC" id="6.5.1.8" evidence="1"/>
<comment type="caution">
    <text evidence="12">The sequence shown here is derived from an EMBL/GenBank/DDBJ whole genome shotgun (WGS) entry which is preliminary data.</text>
</comment>
<dbReference type="Gene3D" id="3.90.1860.10">
    <property type="entry name" value="tRNA-splicing ligase RtcB"/>
    <property type="match status" value="1"/>
</dbReference>
<reference evidence="12 13" key="1">
    <citation type="submission" date="2019-09" db="EMBL/GenBank/DDBJ databases">
        <title>Whole genome shotgun sequencing (WGS) of Ellagibacter isourolithinifaciens DSM 104140(T) and Adlercreutzia muris DSM 29508(T).</title>
        <authorList>
            <person name="Stoll D.A."/>
            <person name="Danylec N."/>
            <person name="Huch M."/>
        </authorList>
    </citation>
    <scope>NUCLEOTIDE SEQUENCE [LARGE SCALE GENOMIC DNA]</scope>
    <source>
        <strain evidence="12 13">DSM 104140</strain>
    </source>
</reference>
<evidence type="ECO:0000313" key="13">
    <source>
        <dbReference type="Proteomes" id="UP000468668"/>
    </source>
</evidence>
<keyword evidence="5" id="KW-0692">RNA repair</keyword>
<dbReference type="OrthoDB" id="9802323at2"/>
<dbReference type="Pfam" id="PF01139">
    <property type="entry name" value="RtcB"/>
    <property type="match status" value="2"/>
</dbReference>
<name>A0A6N6NKR6_9ACTN</name>
<dbReference type="GO" id="GO:0006281">
    <property type="term" value="P:DNA repair"/>
    <property type="evidence" value="ECO:0007669"/>
    <property type="project" value="TreeGrafter"/>
</dbReference>
<comment type="cofactor">
    <cofactor evidence="11">
        <name>Mn(2+)</name>
        <dbReference type="ChEBI" id="CHEBI:29035"/>
    </cofactor>
    <text evidence="11">Binds 2 manganese ions per subunit.</text>
</comment>
<keyword evidence="6 10" id="KW-0342">GTP-binding</keyword>
<feature type="binding site" evidence="10">
    <location>
        <begin position="304"/>
        <end position="307"/>
    </location>
    <ligand>
        <name>GMP</name>
        <dbReference type="ChEBI" id="CHEBI:58115"/>
    </ligand>
</feature>
<dbReference type="InterPro" id="IPR036025">
    <property type="entry name" value="RtcB-like_sf"/>
</dbReference>
<dbReference type="RefSeq" id="WP_158049826.1">
    <property type="nucleotide sequence ID" value="NZ_WAJR01000016.1"/>
</dbReference>
<dbReference type="GO" id="GO:0042245">
    <property type="term" value="P:RNA repair"/>
    <property type="evidence" value="ECO:0007669"/>
    <property type="project" value="UniProtKB-KW"/>
</dbReference>
<dbReference type="AlphaFoldDB" id="A0A6N6NKR6"/>
<feature type="binding site" evidence="10">
    <location>
        <begin position="328"/>
        <end position="331"/>
    </location>
    <ligand>
        <name>GMP</name>
        <dbReference type="ChEBI" id="CHEBI:58115"/>
    </ligand>
</feature>
<keyword evidence="3 11" id="KW-0479">Metal-binding</keyword>
<evidence type="ECO:0000256" key="5">
    <source>
        <dbReference type="ARBA" id="ARBA00022800"/>
    </source>
</evidence>
<dbReference type="PANTHER" id="PTHR43749">
    <property type="entry name" value="RNA-SPLICING LIGASE RTCB"/>
    <property type="match status" value="1"/>
</dbReference>
<evidence type="ECO:0000313" key="12">
    <source>
        <dbReference type="EMBL" id="KAB1640213.1"/>
    </source>
</evidence>
<accession>A0A6N6NKR6</accession>
<dbReference type="GO" id="GO:0003909">
    <property type="term" value="F:DNA ligase activity"/>
    <property type="evidence" value="ECO:0007669"/>
    <property type="project" value="TreeGrafter"/>
</dbReference>
<dbReference type="Proteomes" id="UP000468668">
    <property type="component" value="Unassembled WGS sequence"/>
</dbReference>
<evidence type="ECO:0000256" key="10">
    <source>
        <dbReference type="PIRSR" id="PIRSR601233-2"/>
    </source>
</evidence>
<evidence type="ECO:0000256" key="7">
    <source>
        <dbReference type="ARBA" id="ARBA00023211"/>
    </source>
</evidence>
<dbReference type="SUPFAM" id="SSF103365">
    <property type="entry name" value="Hypothetical protein PH1602"/>
    <property type="match status" value="1"/>
</dbReference>
<feature type="binding site" evidence="11">
    <location>
        <position position="142"/>
    </location>
    <ligand>
        <name>Mn(2+)</name>
        <dbReference type="ChEBI" id="CHEBI:29035"/>
        <label>1</label>
    </ligand>
</feature>
<evidence type="ECO:0000256" key="11">
    <source>
        <dbReference type="PIRSR" id="PIRSR601233-3"/>
    </source>
</evidence>
<dbReference type="GeneID" id="98658168"/>
<evidence type="ECO:0000256" key="1">
    <source>
        <dbReference type="ARBA" id="ARBA00012726"/>
    </source>
</evidence>
<comment type="catalytic activity">
    <reaction evidence="8">
        <text>a 3'-end 3'-phospho-ribonucleotide-RNA + a 5'-end dephospho-ribonucleoside-RNA + GTP = a ribonucleotidyl-ribonucleotide-RNA + GMP + diphosphate</text>
        <dbReference type="Rhea" id="RHEA:68076"/>
        <dbReference type="Rhea" id="RHEA-COMP:10463"/>
        <dbReference type="Rhea" id="RHEA-COMP:13936"/>
        <dbReference type="Rhea" id="RHEA-COMP:17355"/>
        <dbReference type="ChEBI" id="CHEBI:33019"/>
        <dbReference type="ChEBI" id="CHEBI:37565"/>
        <dbReference type="ChEBI" id="CHEBI:58115"/>
        <dbReference type="ChEBI" id="CHEBI:83062"/>
        <dbReference type="ChEBI" id="CHEBI:138284"/>
        <dbReference type="ChEBI" id="CHEBI:173118"/>
        <dbReference type="EC" id="6.5.1.8"/>
    </reaction>
</comment>
<dbReference type="GO" id="GO:0005525">
    <property type="term" value="F:GTP binding"/>
    <property type="evidence" value="ECO:0007669"/>
    <property type="project" value="UniProtKB-KW"/>
</dbReference>
<evidence type="ECO:0000256" key="2">
    <source>
        <dbReference type="ARBA" id="ARBA00022598"/>
    </source>
</evidence>
<evidence type="ECO:0000256" key="4">
    <source>
        <dbReference type="ARBA" id="ARBA00022741"/>
    </source>
</evidence>
<evidence type="ECO:0000256" key="6">
    <source>
        <dbReference type="ARBA" id="ARBA00023134"/>
    </source>
</evidence>
<evidence type="ECO:0000256" key="8">
    <source>
        <dbReference type="ARBA" id="ARBA00047746"/>
    </source>
</evidence>
<feature type="binding site" evidence="10">
    <location>
        <position position="311"/>
    </location>
    <ligand>
        <name>GMP</name>
        <dbReference type="ChEBI" id="CHEBI:58115"/>
    </ligand>
</feature>
<dbReference type="InterPro" id="IPR052915">
    <property type="entry name" value="RtcB-like"/>
</dbReference>
<sequence>MFTIEGTHGTAACYATNIEDACVEQIRTMLGMPFAEGANTAIMPDAHFGIGCTIGTTMRVTDAVVPNLVGVDIGCGMLTADLGHKPIDLPAFDEACHKIPSGARVWDGRKEQFDFEELRCYRELRDVKRLKRSLGTLGGGNHFIEIDVASDGMQRLVIHSGSRNLGLQVANYYQGLAVDLHSGKEGFFERKRELIDAYKSAGRRDEIQAALKELAAQYEGAEPDAPADLCWLYGSYMDDYLHDVDVCQRFAARNRVRMLVEILARTGLDASSEFHTVHNYIDVDEMVLRKGAIAAHAGETVLIPLNMRDGSIIAKGRGNEAWNNSAPHGAGRVMSRREARETLNLREYRTTMEGIYSTSVNERTIDEAPGAYKPIEDIIGPIAESVDIIDVMRPIYNFKAS</sequence>
<gene>
    <name evidence="12" type="ORF">F8C90_07080</name>
</gene>
<keyword evidence="7 11" id="KW-0464">Manganese</keyword>
<organism evidence="12 13">
    <name type="scientific">Ellagibacter isourolithinifaciens</name>
    <dbReference type="NCBI Taxonomy" id="2137581"/>
    <lineage>
        <taxon>Bacteria</taxon>
        <taxon>Bacillati</taxon>
        <taxon>Actinomycetota</taxon>
        <taxon>Coriobacteriia</taxon>
        <taxon>Eggerthellales</taxon>
        <taxon>Eggerthellaceae</taxon>
        <taxon>Ellagibacter</taxon>
    </lineage>
</organism>